<comment type="caution">
    <text evidence="1">The sequence shown here is derived from an EMBL/GenBank/DDBJ whole genome shotgun (WGS) entry which is preliminary data.</text>
</comment>
<sequence>MAAVVVVVVMVEGRGEVRGLVRHLQGPLGADGLRNTLPAGSLPVPAQSYLRPQVWASGCSPGDRSGPQNDSYGQVWSYGATTRWVYGAAGVMMCYAGPRETISKTFYC</sequence>
<protein>
    <submittedName>
        <fullName evidence="1">Uncharacterized protein</fullName>
    </submittedName>
</protein>
<dbReference type="AlphaFoldDB" id="A0A5B7HEF8"/>
<evidence type="ECO:0000313" key="1">
    <source>
        <dbReference type="EMBL" id="MPC67054.1"/>
    </source>
</evidence>
<dbReference type="Proteomes" id="UP000324222">
    <property type="component" value="Unassembled WGS sequence"/>
</dbReference>
<accession>A0A5B7HEF8</accession>
<reference evidence="1 2" key="1">
    <citation type="submission" date="2019-05" db="EMBL/GenBank/DDBJ databases">
        <title>Another draft genome of Portunus trituberculatus and its Hox gene families provides insights of decapod evolution.</title>
        <authorList>
            <person name="Jeong J.-H."/>
            <person name="Song I."/>
            <person name="Kim S."/>
            <person name="Choi T."/>
            <person name="Kim D."/>
            <person name="Ryu S."/>
            <person name="Kim W."/>
        </authorList>
    </citation>
    <scope>NUCLEOTIDE SEQUENCE [LARGE SCALE GENOMIC DNA]</scope>
    <source>
        <tissue evidence="1">Muscle</tissue>
    </source>
</reference>
<evidence type="ECO:0000313" key="2">
    <source>
        <dbReference type="Proteomes" id="UP000324222"/>
    </source>
</evidence>
<organism evidence="1 2">
    <name type="scientific">Portunus trituberculatus</name>
    <name type="common">Swimming crab</name>
    <name type="synonym">Neptunus trituberculatus</name>
    <dbReference type="NCBI Taxonomy" id="210409"/>
    <lineage>
        <taxon>Eukaryota</taxon>
        <taxon>Metazoa</taxon>
        <taxon>Ecdysozoa</taxon>
        <taxon>Arthropoda</taxon>
        <taxon>Crustacea</taxon>
        <taxon>Multicrustacea</taxon>
        <taxon>Malacostraca</taxon>
        <taxon>Eumalacostraca</taxon>
        <taxon>Eucarida</taxon>
        <taxon>Decapoda</taxon>
        <taxon>Pleocyemata</taxon>
        <taxon>Brachyura</taxon>
        <taxon>Eubrachyura</taxon>
        <taxon>Portunoidea</taxon>
        <taxon>Portunidae</taxon>
        <taxon>Portuninae</taxon>
        <taxon>Portunus</taxon>
    </lineage>
</organism>
<proteinExistence type="predicted"/>
<gene>
    <name evidence="1" type="ORF">E2C01_061218</name>
</gene>
<keyword evidence="2" id="KW-1185">Reference proteome</keyword>
<dbReference type="EMBL" id="VSRR010025709">
    <property type="protein sequence ID" value="MPC67054.1"/>
    <property type="molecule type" value="Genomic_DNA"/>
</dbReference>
<name>A0A5B7HEF8_PORTR</name>